<proteinExistence type="inferred from homology"/>
<dbReference type="PANTHER" id="PTHR11851:SF49">
    <property type="entry name" value="MITOCHONDRIAL-PROCESSING PEPTIDASE SUBUNIT ALPHA"/>
    <property type="match status" value="1"/>
</dbReference>
<comment type="caution">
    <text evidence="5">The sequence shown here is derived from an EMBL/GenBank/DDBJ whole genome shotgun (WGS) entry which is preliminary data.</text>
</comment>
<comment type="similarity">
    <text evidence="2">Belongs to the peptidase M16 family.</text>
</comment>
<dbReference type="Pfam" id="PF05193">
    <property type="entry name" value="Peptidase_M16_C"/>
    <property type="match status" value="1"/>
</dbReference>
<feature type="domain" description="Peptidase M16 C-terminal" evidence="4">
    <location>
        <begin position="184"/>
        <end position="387"/>
    </location>
</feature>
<dbReference type="Gene3D" id="3.30.830.10">
    <property type="entry name" value="Metalloenzyme, LuxS/M16 peptidase-like"/>
    <property type="match status" value="2"/>
</dbReference>
<dbReference type="GO" id="GO:0008237">
    <property type="term" value="F:metallopeptidase activity"/>
    <property type="evidence" value="ECO:0007669"/>
    <property type="project" value="UniProtKB-KW"/>
</dbReference>
<dbReference type="GO" id="GO:0046872">
    <property type="term" value="F:metal ion binding"/>
    <property type="evidence" value="ECO:0007669"/>
    <property type="project" value="InterPro"/>
</dbReference>
<protein>
    <submittedName>
        <fullName evidence="5">Metalloprotease</fullName>
    </submittedName>
</protein>
<dbReference type="InterPro" id="IPR011249">
    <property type="entry name" value="Metalloenz_LuxS/M16"/>
</dbReference>
<dbReference type="OMA" id="SEMTHVA"/>
<feature type="domain" description="Peptidase M16 N-terminal" evidence="3">
    <location>
        <begin position="24"/>
        <end position="154"/>
    </location>
</feature>
<keyword evidence="5" id="KW-0645">Protease</keyword>
<dbReference type="Pfam" id="PF00675">
    <property type="entry name" value="Peptidase_M16"/>
    <property type="match status" value="1"/>
</dbReference>
<sequence>MNKLKLTTLSNGIRIATFPLKTPLTTIALASFAGSRYETTKELGIYRILEKMMLTKTKKRSTEEREETINRLGGYIDTKISAEAFLMHGSVISNRSDLLIEIFQDSIQNLVHSQKEINSKIQQYIEKSKETRLIGREIIDDLVHAAAYAPKKLKILKANEYHFSNLGLAQNSKSLLFSEKKLKSITSSKLKNAMKKVFYGENMVFSNVGMDHDLFCKKIDNAFGKMPKKPPQNLPQNRSSYKGGYINYPQKIVDDQNTTVYIDGKLPLNAEMSYLGWFYPGADLFSDDIFAYFVLQFIIGDAASFSSGGPGKGMYSRSCRNIMSKHFFIDSIEAKNFSYSDSGLFGIVAGLNSQFLENGCEIIHNEFLQLANVPVPNQELERAKNRLKMMLFMILEEREVFAEDIVHQILFYGYWMNPDYICKKIDSVTQKDILRISNNCLNSPLTLAAWGDTTSLKNYEKYLK</sequence>
<gene>
    <name evidence="5" type="ORF">M0811_08530</name>
</gene>
<dbReference type="InterPro" id="IPR011765">
    <property type="entry name" value="Pept_M16_N"/>
</dbReference>
<dbReference type="GO" id="GO:0005739">
    <property type="term" value="C:mitochondrion"/>
    <property type="evidence" value="ECO:0007669"/>
    <property type="project" value="TreeGrafter"/>
</dbReference>
<dbReference type="OrthoDB" id="10251424at2759"/>
<keyword evidence="5" id="KW-0482">Metalloprotease</keyword>
<dbReference type="EMBL" id="JAPDFW010000073">
    <property type="protein sequence ID" value="KAJ5073693.1"/>
    <property type="molecule type" value="Genomic_DNA"/>
</dbReference>
<dbReference type="Proteomes" id="UP001149090">
    <property type="component" value="Unassembled WGS sequence"/>
</dbReference>
<dbReference type="InterPro" id="IPR007863">
    <property type="entry name" value="Peptidase_M16_C"/>
</dbReference>
<evidence type="ECO:0000259" key="4">
    <source>
        <dbReference type="Pfam" id="PF05193"/>
    </source>
</evidence>
<evidence type="ECO:0000313" key="6">
    <source>
        <dbReference type="Proteomes" id="UP001149090"/>
    </source>
</evidence>
<reference evidence="5" key="1">
    <citation type="submission" date="2022-10" db="EMBL/GenBank/DDBJ databases">
        <title>Novel sulphate-reducing endosymbionts in the free-living metamonad Anaeramoeba.</title>
        <authorList>
            <person name="Jerlstrom-Hultqvist J."/>
            <person name="Cepicka I."/>
            <person name="Gallot-Lavallee L."/>
            <person name="Salas-Leiva D."/>
            <person name="Curtis B.A."/>
            <person name="Zahonova K."/>
            <person name="Pipaliya S."/>
            <person name="Dacks J."/>
            <person name="Roger A.J."/>
        </authorList>
    </citation>
    <scope>NUCLEOTIDE SEQUENCE</scope>
    <source>
        <strain evidence="5">BMAN</strain>
    </source>
</reference>
<evidence type="ECO:0000256" key="2">
    <source>
        <dbReference type="ARBA" id="ARBA00007261"/>
    </source>
</evidence>
<accession>A0A9Q0RBM3</accession>
<evidence type="ECO:0000256" key="1">
    <source>
        <dbReference type="ARBA" id="ARBA00002123"/>
    </source>
</evidence>
<evidence type="ECO:0000313" key="5">
    <source>
        <dbReference type="EMBL" id="KAJ5073693.1"/>
    </source>
</evidence>
<dbReference type="InterPro" id="IPR050361">
    <property type="entry name" value="MPP/UQCRC_Complex"/>
</dbReference>
<keyword evidence="6" id="KW-1185">Reference proteome</keyword>
<name>A0A9Q0RBM3_ANAIG</name>
<dbReference type="AlphaFoldDB" id="A0A9Q0RBM3"/>
<dbReference type="SUPFAM" id="SSF63411">
    <property type="entry name" value="LuxS/MPP-like metallohydrolase"/>
    <property type="match status" value="2"/>
</dbReference>
<evidence type="ECO:0000259" key="3">
    <source>
        <dbReference type="Pfam" id="PF00675"/>
    </source>
</evidence>
<comment type="function">
    <text evidence="1">Substrate recognition and binding subunit of the essential mitochondrial processing protease (MPP), which cleaves the mitochondrial sequence off newly imported precursors proteins.</text>
</comment>
<organism evidence="5 6">
    <name type="scientific">Anaeramoeba ignava</name>
    <name type="common">Anaerobic marine amoeba</name>
    <dbReference type="NCBI Taxonomy" id="1746090"/>
    <lineage>
        <taxon>Eukaryota</taxon>
        <taxon>Metamonada</taxon>
        <taxon>Anaeramoebidae</taxon>
        <taxon>Anaeramoeba</taxon>
    </lineage>
</organism>
<dbReference type="PANTHER" id="PTHR11851">
    <property type="entry name" value="METALLOPROTEASE"/>
    <property type="match status" value="1"/>
</dbReference>
<keyword evidence="5" id="KW-0378">Hydrolase</keyword>